<evidence type="ECO:0000313" key="3">
    <source>
        <dbReference type="Proteomes" id="UP000281431"/>
    </source>
</evidence>
<reference evidence="2 3" key="1">
    <citation type="submission" date="2018-10" db="EMBL/GenBank/DDBJ databases">
        <title>Natrarchaeobius chitinivorans gen. nov., sp. nov., and Natrarchaeobius haloalkaliphilus sp. nov., alkaliphilic, chitin-utilizing haloarchaea from hypersaline alkaline lakes.</title>
        <authorList>
            <person name="Sorokin D.Y."/>
            <person name="Elcheninov A.G."/>
            <person name="Kostrikina N.A."/>
            <person name="Bale N.J."/>
            <person name="Sinninghe Damste J.S."/>
            <person name="Khijniak T.V."/>
            <person name="Kublanov I.V."/>
            <person name="Toshchakov S.V."/>
        </authorList>
    </citation>
    <scope>NUCLEOTIDE SEQUENCE [LARGE SCALE GENOMIC DNA]</scope>
    <source>
        <strain evidence="2 3">AArcht7</strain>
    </source>
</reference>
<evidence type="ECO:0000313" key="2">
    <source>
        <dbReference type="EMBL" id="RQG98664.1"/>
    </source>
</evidence>
<evidence type="ECO:0000256" key="1">
    <source>
        <dbReference type="SAM" id="MobiDB-lite"/>
    </source>
</evidence>
<dbReference type="EMBL" id="REFZ01000013">
    <property type="protein sequence ID" value="RQG98664.1"/>
    <property type="molecule type" value="Genomic_DNA"/>
</dbReference>
<proteinExistence type="predicted"/>
<protein>
    <submittedName>
        <fullName evidence="2">Uncharacterized protein</fullName>
    </submittedName>
</protein>
<feature type="compositionally biased region" description="Acidic residues" evidence="1">
    <location>
        <begin position="105"/>
        <end position="117"/>
    </location>
</feature>
<name>A0A3N6MD32_NATCH</name>
<comment type="caution">
    <text evidence="2">The sequence shown here is derived from an EMBL/GenBank/DDBJ whole genome shotgun (WGS) entry which is preliminary data.</text>
</comment>
<organism evidence="2 3">
    <name type="scientific">Natrarchaeobius chitinivorans</name>
    <dbReference type="NCBI Taxonomy" id="1679083"/>
    <lineage>
        <taxon>Archaea</taxon>
        <taxon>Methanobacteriati</taxon>
        <taxon>Methanobacteriota</taxon>
        <taxon>Stenosarchaea group</taxon>
        <taxon>Halobacteria</taxon>
        <taxon>Halobacteriales</taxon>
        <taxon>Natrialbaceae</taxon>
        <taxon>Natrarchaeobius</taxon>
    </lineage>
</organism>
<accession>A0A3N6MD32</accession>
<dbReference type="AlphaFoldDB" id="A0A3N6MD32"/>
<sequence length="117" mass="12153">MIGAYTVGKKAATFGYKRYGVPGAVASGGVALLGVVAVKRALRSATEADDDSIASAVDAESIEAAVDERGLEAVTDLGTLEDAIDPDRLRERVDVDDVRSSVNDEAGEFFDEDDGSA</sequence>
<keyword evidence="3" id="KW-1185">Reference proteome</keyword>
<gene>
    <name evidence="2" type="ORF">EA472_16880</name>
</gene>
<dbReference type="Proteomes" id="UP000281431">
    <property type="component" value="Unassembled WGS sequence"/>
</dbReference>
<feature type="region of interest" description="Disordered" evidence="1">
    <location>
        <begin position="96"/>
        <end position="117"/>
    </location>
</feature>